<dbReference type="Gene3D" id="3.20.20.150">
    <property type="entry name" value="Divalent-metal-dependent TIM barrel enzymes"/>
    <property type="match status" value="1"/>
</dbReference>
<evidence type="ECO:0000313" key="3">
    <source>
        <dbReference type="Proteomes" id="UP000235122"/>
    </source>
</evidence>
<dbReference type="InterPro" id="IPR050312">
    <property type="entry name" value="IolE/XylAMocC-like"/>
</dbReference>
<feature type="domain" description="Xylose isomerase-like TIM barrel" evidence="1">
    <location>
        <begin position="39"/>
        <end position="278"/>
    </location>
</feature>
<dbReference type="Proteomes" id="UP000235122">
    <property type="component" value="Unassembled WGS sequence"/>
</dbReference>
<gene>
    <name evidence="2" type="ORF">CYJ19_02410</name>
</gene>
<dbReference type="STRING" id="33007.HMPREF3198_01084"/>
<dbReference type="GeneID" id="35866052"/>
<dbReference type="SUPFAM" id="SSF51658">
    <property type="entry name" value="Xylose isomerase-like"/>
    <property type="match status" value="1"/>
</dbReference>
<proteinExistence type="predicted"/>
<dbReference type="RefSeq" id="WP_024330550.1">
    <property type="nucleotide sequence ID" value="NZ_JASOXK010000012.1"/>
</dbReference>
<dbReference type="InterPro" id="IPR013022">
    <property type="entry name" value="Xyl_isomerase-like_TIM-brl"/>
</dbReference>
<protein>
    <submittedName>
        <fullName evidence="2">2-keto-myo-inositol dehydratase</fullName>
    </submittedName>
</protein>
<dbReference type="PANTHER" id="PTHR12110:SF41">
    <property type="entry name" value="INOSOSE DEHYDRATASE"/>
    <property type="match status" value="1"/>
</dbReference>
<dbReference type="AlphaFoldDB" id="A0A2I1IQR3"/>
<accession>A0A2I1IQR3</accession>
<evidence type="ECO:0000259" key="1">
    <source>
        <dbReference type="Pfam" id="PF01261"/>
    </source>
</evidence>
<dbReference type="InterPro" id="IPR036237">
    <property type="entry name" value="Xyl_isomerase-like_sf"/>
</dbReference>
<name>A0A2I1IQR3_9ACTO</name>
<comment type="caution">
    <text evidence="2">The sequence shown here is derived from an EMBL/GenBank/DDBJ whole genome shotgun (WGS) entry which is preliminary data.</text>
</comment>
<organism evidence="2 3">
    <name type="scientific">Winkia neuii</name>
    <dbReference type="NCBI Taxonomy" id="33007"/>
    <lineage>
        <taxon>Bacteria</taxon>
        <taxon>Bacillati</taxon>
        <taxon>Actinomycetota</taxon>
        <taxon>Actinomycetes</taxon>
        <taxon>Actinomycetales</taxon>
        <taxon>Actinomycetaceae</taxon>
        <taxon>Winkia</taxon>
    </lineage>
</organism>
<keyword evidence="3" id="KW-1185">Reference proteome</keyword>
<sequence length="309" mass="34797">MTFANSEKYPKLTLGIAPDSWGVWFPEDDKQIAPLDTLDQMAEAGFSVLETGPFGYFPSTAEQLKEETEKRGLKVVAATTQSGALYDKGTWEETEKVMRANAELHAALGAEHVVFLPPSFIDYKTWQPTEDHDLNDEQWHTYMDGLNHMGKILKEDYNLTLQLHSHGDTHIETRADIDRMMADTNPEYVSFCLDTGHVVYGGEDPLNIIRDYPERIGYVHIKAMDVDILKEARKNGWPFGEAVAHGVSVTPPKGEPEMHDLVKALADLDKELYVIIEQDLYPVDPKFPLPNAIATRKFLADCGLGKFEE</sequence>
<evidence type="ECO:0000313" key="2">
    <source>
        <dbReference type="EMBL" id="PKY73455.1"/>
    </source>
</evidence>
<dbReference type="Pfam" id="PF01261">
    <property type="entry name" value="AP_endonuc_2"/>
    <property type="match status" value="1"/>
</dbReference>
<reference evidence="2 3" key="1">
    <citation type="submission" date="2017-12" db="EMBL/GenBank/DDBJ databases">
        <title>Phylogenetic diversity of female urinary microbiome.</title>
        <authorList>
            <person name="Thomas-White K."/>
            <person name="Wolfe A.J."/>
        </authorList>
    </citation>
    <scope>NUCLEOTIDE SEQUENCE [LARGE SCALE GENOMIC DNA]</scope>
    <source>
        <strain evidence="2 3">UMB0402</strain>
    </source>
</reference>
<dbReference type="EMBL" id="PKKO01000001">
    <property type="protein sequence ID" value="PKY73455.1"/>
    <property type="molecule type" value="Genomic_DNA"/>
</dbReference>
<dbReference type="PANTHER" id="PTHR12110">
    <property type="entry name" value="HYDROXYPYRUVATE ISOMERASE"/>
    <property type="match status" value="1"/>
</dbReference>